<dbReference type="RefSeq" id="WP_204717006.1">
    <property type="nucleotide sequence ID" value="NZ_JACJLT010000379.1"/>
</dbReference>
<organism evidence="1 2">
    <name type="scientific">Fusobacterium mortiferum</name>
    <dbReference type="NCBI Taxonomy" id="850"/>
    <lineage>
        <taxon>Bacteria</taxon>
        <taxon>Fusobacteriati</taxon>
        <taxon>Fusobacteriota</taxon>
        <taxon>Fusobacteriia</taxon>
        <taxon>Fusobacteriales</taxon>
        <taxon>Fusobacteriaceae</taxon>
        <taxon>Fusobacterium</taxon>
    </lineage>
</organism>
<feature type="non-terminal residue" evidence="1">
    <location>
        <position position="141"/>
    </location>
</feature>
<evidence type="ECO:0000313" key="1">
    <source>
        <dbReference type="EMBL" id="MBM6876423.1"/>
    </source>
</evidence>
<reference evidence="1 2" key="1">
    <citation type="journal article" date="2021" name="Sci. Rep.">
        <title>The distribution of antibiotic resistance genes in chicken gut microbiota commensals.</title>
        <authorList>
            <person name="Juricova H."/>
            <person name="Matiasovicova J."/>
            <person name="Kubasova T."/>
            <person name="Cejkova D."/>
            <person name="Rychlik I."/>
        </authorList>
    </citation>
    <scope>NUCLEOTIDE SEQUENCE [LARGE SCALE GENOMIC DNA]</scope>
    <source>
        <strain evidence="1 2">An425</strain>
    </source>
</reference>
<proteinExistence type="predicted"/>
<name>A0ABS2G6Q8_FUSMR</name>
<feature type="non-terminal residue" evidence="1">
    <location>
        <position position="1"/>
    </location>
</feature>
<dbReference type="EMBL" id="JACJLT010000379">
    <property type="protein sequence ID" value="MBM6876423.1"/>
    <property type="molecule type" value="Genomic_DNA"/>
</dbReference>
<gene>
    <name evidence="1" type="ORF">H6A04_12420</name>
</gene>
<keyword evidence="2" id="KW-1185">Reference proteome</keyword>
<comment type="caution">
    <text evidence="1">The sequence shown here is derived from an EMBL/GenBank/DDBJ whole genome shotgun (WGS) entry which is preliminary data.</text>
</comment>
<accession>A0ABS2G6Q8</accession>
<protein>
    <submittedName>
        <fullName evidence="1">Uncharacterized protein</fullName>
    </submittedName>
</protein>
<dbReference type="Proteomes" id="UP000728968">
    <property type="component" value="Unassembled WGS sequence"/>
</dbReference>
<evidence type="ECO:0000313" key="2">
    <source>
        <dbReference type="Proteomes" id="UP000728968"/>
    </source>
</evidence>
<sequence length="141" mass="17233">LEKDLLEKYTFPVIIARPKAFFSSLYVVIRKENEKDILTDENKDFFIKVMELKDNSRIRRGYDFRGHETETFIYDTGDIYEFKVSEYWEKYYDSISFPLFIRDFFKGEIFNKEFVSNRIKLKIELIDKSEKIFSDLEYYLD</sequence>